<keyword evidence="1" id="KW-0812">Transmembrane</keyword>
<dbReference type="EMBL" id="JAKKUT010000002">
    <property type="protein sequence ID" value="MDG2991587.1"/>
    <property type="molecule type" value="Genomic_DNA"/>
</dbReference>
<protein>
    <recommendedName>
        <fullName evidence="4">Type 4 fimbrial biogenesis protein PilX N-terminal domain-containing protein</fullName>
    </recommendedName>
</protein>
<proteinExistence type="predicted"/>
<reference evidence="2" key="1">
    <citation type="journal article" date="2022" name="Genome Biol. Evol.">
        <title>A New Gene Family Diagnostic for Intracellular Biomineralization of Amorphous Ca Carbonates by Cyanobacteria.</title>
        <authorList>
            <person name="Benzerara K."/>
            <person name="Duprat E."/>
            <person name="Bitard-Feildel T."/>
            <person name="Caumes G."/>
            <person name="Cassier-Chauvat C."/>
            <person name="Chauvat F."/>
            <person name="Dezi M."/>
            <person name="Diop S.I."/>
            <person name="Gaschignard G."/>
            <person name="Gorgen S."/>
            <person name="Gugger M."/>
            <person name="Lopez-Garcia P."/>
            <person name="Millet M."/>
            <person name="Skouri-Panet F."/>
            <person name="Moreira D."/>
            <person name="Callebaut I."/>
        </authorList>
    </citation>
    <scope>NUCLEOTIDE SEQUENCE</scope>
    <source>
        <strain evidence="2">G9</strain>
    </source>
</reference>
<evidence type="ECO:0000313" key="3">
    <source>
        <dbReference type="Proteomes" id="UP001154265"/>
    </source>
</evidence>
<organism evidence="2 3">
    <name type="scientific">Candidatus Synechococcus calcipolaris G9</name>
    <dbReference type="NCBI Taxonomy" id="1497997"/>
    <lineage>
        <taxon>Bacteria</taxon>
        <taxon>Bacillati</taxon>
        <taxon>Cyanobacteriota</taxon>
        <taxon>Cyanophyceae</taxon>
        <taxon>Synechococcales</taxon>
        <taxon>Synechococcaceae</taxon>
        <taxon>Synechococcus</taxon>
    </lineage>
</organism>
<comment type="caution">
    <text evidence="2">The sequence shown here is derived from an EMBL/GenBank/DDBJ whole genome shotgun (WGS) entry which is preliminary data.</text>
</comment>
<sequence>MIEAALRGISMYQRLRNIHSRLRLQPDQGFTLPLVVGMGLVMMLIGVTMMLRSQTQTTTASAQRASEQSVAIAEVGLTRIQDFFTRNRAFLREDIHPEGSVYWAGESGAYLDDLGCNNSHPTYVEAEAFNESVPAQGGQFRIIRYQAPGSIPGTGTLTLQGETLMGNQVRSSTRLELGIPVSRSIVPSMATPELWAQDYTFPGAGTQVLSTASTQIVEAKCGNLGTLVGGAIADGQVTSNPALSLPSPLASPIPAGDPYDLGLINTASGVTTILPRPADTPNGLNGEYIYRGRITLTTTGTSRVIVKPGERVTLYLSGDLRTALSAGGSSTTRVKIGHDCTDTSDPPDGMSNGATVVTGCSPSNFKIIGTSATNEISFASRHTAGLPTTTEAVIIAPNALVRLGQANYTTRFKGMIWAREIDLSQGTTTVEPVPVAWTTLQPTLPPLNPPGSVLPLGMDSISKWERKAVTP</sequence>
<evidence type="ECO:0000313" key="2">
    <source>
        <dbReference type="EMBL" id="MDG2991587.1"/>
    </source>
</evidence>
<keyword evidence="3" id="KW-1185">Reference proteome</keyword>
<evidence type="ECO:0008006" key="4">
    <source>
        <dbReference type="Google" id="ProtNLM"/>
    </source>
</evidence>
<evidence type="ECO:0000256" key="1">
    <source>
        <dbReference type="SAM" id="Phobius"/>
    </source>
</evidence>
<feature type="transmembrane region" description="Helical" evidence="1">
    <location>
        <begin position="30"/>
        <end position="51"/>
    </location>
</feature>
<gene>
    <name evidence="2" type="ORF">L3556_11690</name>
</gene>
<keyword evidence="1" id="KW-1133">Transmembrane helix</keyword>
<name>A0ABT6F158_9SYNE</name>
<dbReference type="Proteomes" id="UP001154265">
    <property type="component" value="Unassembled WGS sequence"/>
</dbReference>
<accession>A0ABT6F158</accession>
<keyword evidence="1" id="KW-0472">Membrane</keyword>
<reference evidence="2" key="2">
    <citation type="submission" date="2022-01" db="EMBL/GenBank/DDBJ databases">
        <authorList>
            <person name="Zivanovic Y."/>
            <person name="Moreira D."/>
            <person name="Lopez-Garcia P."/>
        </authorList>
    </citation>
    <scope>NUCLEOTIDE SEQUENCE</scope>
    <source>
        <strain evidence="2">G9</strain>
    </source>
</reference>